<feature type="compositionally biased region" description="Low complexity" evidence="1">
    <location>
        <begin position="220"/>
        <end position="234"/>
    </location>
</feature>
<comment type="caution">
    <text evidence="2">The sequence shown here is derived from an EMBL/GenBank/DDBJ whole genome shotgun (WGS) entry which is preliminary data.</text>
</comment>
<accession>A0ABN8RTV4</accession>
<sequence>MNSYKLTLRKIESLPEASFHDALLAVILVTTMLFRVFSRSLDREKTWYALNDRLCGKQPRKFSEGSFFQLFPDEFLRVNFADLYDENGCPVSSQWFNKLNGEKFSDQVYVGSKFAVVACNLVLRNPSESEFLRSEAFLSLKRTINEHAFKESDFDHGPAQDLCCVSTDRDSKSDEGETPQESKGEKLSLESSFPGSPPKCSTPRRQSPPKFEIPLDHVDTSSSSSCDDSSQSVGSVSSISSLLKGKFGSAYKKKKLRQKVEAVMGSVESVCLEKGETFCCTKLPVSA</sequence>
<evidence type="ECO:0000313" key="2">
    <source>
        <dbReference type="EMBL" id="CAH3182020.1"/>
    </source>
</evidence>
<dbReference type="Proteomes" id="UP001159405">
    <property type="component" value="Unassembled WGS sequence"/>
</dbReference>
<gene>
    <name evidence="2" type="ORF">PLOB_00026323</name>
</gene>
<protein>
    <submittedName>
        <fullName evidence="2">Uncharacterized protein</fullName>
    </submittedName>
</protein>
<proteinExistence type="predicted"/>
<evidence type="ECO:0000256" key="1">
    <source>
        <dbReference type="SAM" id="MobiDB-lite"/>
    </source>
</evidence>
<organism evidence="2 3">
    <name type="scientific">Porites lobata</name>
    <dbReference type="NCBI Taxonomy" id="104759"/>
    <lineage>
        <taxon>Eukaryota</taxon>
        <taxon>Metazoa</taxon>
        <taxon>Cnidaria</taxon>
        <taxon>Anthozoa</taxon>
        <taxon>Hexacorallia</taxon>
        <taxon>Scleractinia</taxon>
        <taxon>Fungiina</taxon>
        <taxon>Poritidae</taxon>
        <taxon>Porites</taxon>
    </lineage>
</organism>
<keyword evidence="3" id="KW-1185">Reference proteome</keyword>
<name>A0ABN8RTV4_9CNID</name>
<feature type="region of interest" description="Disordered" evidence="1">
    <location>
        <begin position="165"/>
        <end position="234"/>
    </location>
</feature>
<dbReference type="EMBL" id="CALNXK010000312">
    <property type="protein sequence ID" value="CAH3182020.1"/>
    <property type="molecule type" value="Genomic_DNA"/>
</dbReference>
<evidence type="ECO:0000313" key="3">
    <source>
        <dbReference type="Proteomes" id="UP001159405"/>
    </source>
</evidence>
<feature type="compositionally biased region" description="Basic and acidic residues" evidence="1">
    <location>
        <begin position="167"/>
        <end position="188"/>
    </location>
</feature>
<reference evidence="2 3" key="1">
    <citation type="submission" date="2022-05" db="EMBL/GenBank/DDBJ databases">
        <authorList>
            <consortium name="Genoscope - CEA"/>
            <person name="William W."/>
        </authorList>
    </citation>
    <scope>NUCLEOTIDE SEQUENCE [LARGE SCALE GENOMIC DNA]</scope>
</reference>